<organism evidence="3 4">
    <name type="scientific">Trichococcus palustris</name>
    <dbReference type="NCBI Taxonomy" id="140314"/>
    <lineage>
        <taxon>Bacteria</taxon>
        <taxon>Bacillati</taxon>
        <taxon>Bacillota</taxon>
        <taxon>Bacilli</taxon>
        <taxon>Lactobacillales</taxon>
        <taxon>Carnobacteriaceae</taxon>
        <taxon>Trichococcus</taxon>
    </lineage>
</organism>
<dbReference type="STRING" id="140314.SAMN04488076_102165"/>
<keyword evidence="1" id="KW-0472">Membrane</keyword>
<dbReference type="InterPro" id="IPR012495">
    <property type="entry name" value="TadE-like_dom"/>
</dbReference>
<proteinExistence type="predicted"/>
<gene>
    <name evidence="3" type="ORF">Tpal_126</name>
</gene>
<feature type="transmembrane region" description="Helical" evidence="1">
    <location>
        <begin position="21"/>
        <end position="41"/>
    </location>
</feature>
<evidence type="ECO:0000256" key="1">
    <source>
        <dbReference type="SAM" id="Phobius"/>
    </source>
</evidence>
<reference evidence="3 4" key="1">
    <citation type="submission" date="2016-02" db="EMBL/GenBank/DDBJ databases">
        <authorList>
            <person name="Wen L."/>
            <person name="He K."/>
            <person name="Yang H."/>
        </authorList>
    </citation>
    <scope>NUCLEOTIDE SEQUENCE [LARGE SCALE GENOMIC DNA]</scope>
    <source>
        <strain evidence="3">Trichococcus palustris</strain>
    </source>
</reference>
<dbReference type="Pfam" id="PF07811">
    <property type="entry name" value="TadE"/>
    <property type="match status" value="1"/>
</dbReference>
<evidence type="ECO:0000259" key="2">
    <source>
        <dbReference type="Pfam" id="PF07811"/>
    </source>
</evidence>
<dbReference type="EMBL" id="FJNE01000001">
    <property type="protein sequence ID" value="CZQ80850.1"/>
    <property type="molecule type" value="Genomic_DNA"/>
</dbReference>
<protein>
    <recommendedName>
        <fullName evidence="2">TadE-like domain-containing protein</fullName>
    </recommendedName>
</protein>
<keyword evidence="1" id="KW-0812">Transmembrane</keyword>
<dbReference type="Proteomes" id="UP000242754">
    <property type="component" value="Unassembled WGS sequence"/>
</dbReference>
<dbReference type="AlphaFoldDB" id="A0A143Y641"/>
<sequence>MKILSKLRKSERGQSLVEIALVLPILLILILGSMDVGWLLYAKISVAEAAREGARAVSVLDATEFVNAQSVALGKATVVTGIKVVTVSPSTYTKGSQVTVTVSTKISPLVGFLPSTILPDPVTLQSQVSMRME</sequence>
<keyword evidence="4" id="KW-1185">Reference proteome</keyword>
<evidence type="ECO:0000313" key="3">
    <source>
        <dbReference type="EMBL" id="CZQ80850.1"/>
    </source>
</evidence>
<keyword evidence="1" id="KW-1133">Transmembrane helix</keyword>
<feature type="domain" description="TadE-like" evidence="2">
    <location>
        <begin position="13"/>
        <end position="55"/>
    </location>
</feature>
<accession>A0A143Y641</accession>
<dbReference type="RefSeq" id="WP_177194329.1">
    <property type="nucleotide sequence ID" value="NZ_FJNE01000001.1"/>
</dbReference>
<evidence type="ECO:0000313" key="4">
    <source>
        <dbReference type="Proteomes" id="UP000242754"/>
    </source>
</evidence>
<name>A0A143Y641_9LACT</name>